<keyword evidence="3" id="KW-1185">Reference proteome</keyword>
<dbReference type="Proteomes" id="UP001154114">
    <property type="component" value="Chromosome 3"/>
</dbReference>
<proteinExistence type="predicted"/>
<dbReference type="InterPro" id="IPR038606">
    <property type="entry name" value="To_sf"/>
</dbReference>
<dbReference type="AlphaFoldDB" id="A0A9P0BYQ5"/>
<reference evidence="2" key="1">
    <citation type="submission" date="2021-12" db="EMBL/GenBank/DDBJ databases">
        <authorList>
            <person name="King R."/>
        </authorList>
    </citation>
    <scope>NUCLEOTIDE SEQUENCE</scope>
</reference>
<dbReference type="EMBL" id="LR824006">
    <property type="protein sequence ID" value="CAH0600332.1"/>
    <property type="molecule type" value="Genomic_DNA"/>
</dbReference>
<organism evidence="2 3">
    <name type="scientific">Chrysodeixis includens</name>
    <name type="common">Soybean looper</name>
    <name type="synonym">Pseudoplusia includens</name>
    <dbReference type="NCBI Taxonomy" id="689277"/>
    <lineage>
        <taxon>Eukaryota</taxon>
        <taxon>Metazoa</taxon>
        <taxon>Ecdysozoa</taxon>
        <taxon>Arthropoda</taxon>
        <taxon>Hexapoda</taxon>
        <taxon>Insecta</taxon>
        <taxon>Pterygota</taxon>
        <taxon>Neoptera</taxon>
        <taxon>Endopterygota</taxon>
        <taxon>Lepidoptera</taxon>
        <taxon>Glossata</taxon>
        <taxon>Ditrysia</taxon>
        <taxon>Noctuoidea</taxon>
        <taxon>Noctuidae</taxon>
        <taxon>Plusiinae</taxon>
        <taxon>Chrysodeixis</taxon>
    </lineage>
</organism>
<feature type="chain" id="PRO_5040155617" evidence="1">
    <location>
        <begin position="19"/>
        <end position="256"/>
    </location>
</feature>
<dbReference type="Gene3D" id="3.15.10.30">
    <property type="entry name" value="Haemolymph juvenile hormone binding protein"/>
    <property type="match status" value="1"/>
</dbReference>
<sequence length="256" mass="28522">MELLFIMALFTMPLLALGHFQFINEDFGDFHFTAKSGRLPPKYYPMTERDLSASEKALELMDFIQLIPKIDPFSRGILTPVGIDLPFLWLKGKVYMTNFLVAGIKNFMVRNLDLRLNNLRADLNLTLPDIYVEGDFNLQASVGFIPILLTCHLSFHIINMDISVAGGSKLIQAPSVGEALQLDSAAIQIDIENVRANLTNVSFGGSEEETGLAIAQLFATPSSDSMYDGLLKTALKRINAELIKFSSDFFKDYLLS</sequence>
<evidence type="ECO:0000256" key="1">
    <source>
        <dbReference type="SAM" id="SignalP"/>
    </source>
</evidence>
<dbReference type="SMART" id="SM00700">
    <property type="entry name" value="JHBP"/>
    <property type="match status" value="1"/>
</dbReference>
<gene>
    <name evidence="2" type="ORF">CINC_LOCUS9294</name>
</gene>
<keyword evidence="1" id="KW-0732">Signal</keyword>
<dbReference type="Pfam" id="PF06585">
    <property type="entry name" value="JHBP"/>
    <property type="match status" value="1"/>
</dbReference>
<evidence type="ECO:0000313" key="3">
    <source>
        <dbReference type="Proteomes" id="UP001154114"/>
    </source>
</evidence>
<protein>
    <submittedName>
        <fullName evidence="2">Uncharacterized protein</fullName>
    </submittedName>
</protein>
<evidence type="ECO:0000313" key="2">
    <source>
        <dbReference type="EMBL" id="CAH0600332.1"/>
    </source>
</evidence>
<dbReference type="InterPro" id="IPR010562">
    <property type="entry name" value="Haemolymph_juvenile_hormone-bd"/>
</dbReference>
<accession>A0A9P0BYQ5</accession>
<name>A0A9P0BYQ5_CHRIL</name>
<dbReference type="OrthoDB" id="7193000at2759"/>
<feature type="signal peptide" evidence="1">
    <location>
        <begin position="1"/>
        <end position="18"/>
    </location>
</feature>